<feature type="transmembrane region" description="Helical" evidence="1">
    <location>
        <begin position="166"/>
        <end position="185"/>
    </location>
</feature>
<feature type="transmembrane region" description="Helical" evidence="1">
    <location>
        <begin position="464"/>
        <end position="480"/>
    </location>
</feature>
<organism evidence="2 3">
    <name type="scientific">Eubacterium ramulus</name>
    <dbReference type="NCBI Taxonomy" id="39490"/>
    <lineage>
        <taxon>Bacteria</taxon>
        <taxon>Bacillati</taxon>
        <taxon>Bacillota</taxon>
        <taxon>Clostridia</taxon>
        <taxon>Eubacteriales</taxon>
        <taxon>Eubacteriaceae</taxon>
        <taxon>Eubacterium</taxon>
    </lineage>
</organism>
<gene>
    <name evidence="2" type="ORF">LG34_02940</name>
</gene>
<dbReference type="Proteomes" id="UP000245288">
    <property type="component" value="Unassembled WGS sequence"/>
</dbReference>
<feature type="transmembrane region" description="Helical" evidence="1">
    <location>
        <begin position="291"/>
        <end position="309"/>
    </location>
</feature>
<comment type="caution">
    <text evidence="2">The sequence shown here is derived from an EMBL/GenBank/DDBJ whole genome shotgun (WGS) entry which is preliminary data.</text>
</comment>
<reference evidence="2 3" key="1">
    <citation type="submission" date="2014-09" db="EMBL/GenBank/DDBJ databases">
        <title>Butyrate-producing bacteria isolated from human gut.</title>
        <authorList>
            <person name="Zhang Q."/>
            <person name="Zhao L."/>
        </authorList>
    </citation>
    <scope>NUCLEOTIDE SEQUENCE [LARGE SCALE GENOMIC DNA]</scope>
    <source>
        <strain evidence="2 3">21</strain>
    </source>
</reference>
<feature type="transmembrane region" description="Helical" evidence="1">
    <location>
        <begin position="52"/>
        <end position="72"/>
    </location>
</feature>
<keyword evidence="3" id="KW-1185">Reference proteome</keyword>
<feature type="transmembrane region" description="Helical" evidence="1">
    <location>
        <begin position="20"/>
        <end position="40"/>
    </location>
</feature>
<protein>
    <recommendedName>
        <fullName evidence="4">Glycosyltransferase RgtA/B/C/D-like domain-containing protein</fullName>
    </recommendedName>
</protein>
<dbReference type="OrthoDB" id="5695313at2"/>
<name>A0A2V1JRM2_EUBRA</name>
<evidence type="ECO:0000313" key="3">
    <source>
        <dbReference type="Proteomes" id="UP000245288"/>
    </source>
</evidence>
<keyword evidence="1" id="KW-1133">Transmembrane helix</keyword>
<dbReference type="EMBL" id="JRFU01000028">
    <property type="protein sequence ID" value="PWE87602.1"/>
    <property type="molecule type" value="Genomic_DNA"/>
</dbReference>
<evidence type="ECO:0000313" key="2">
    <source>
        <dbReference type="EMBL" id="PWE87602.1"/>
    </source>
</evidence>
<feature type="transmembrane region" description="Helical" evidence="1">
    <location>
        <begin position="486"/>
        <end position="506"/>
    </location>
</feature>
<feature type="transmembrane region" description="Helical" evidence="1">
    <location>
        <begin position="217"/>
        <end position="236"/>
    </location>
</feature>
<dbReference type="AlphaFoldDB" id="A0A2V1JRM2"/>
<keyword evidence="1" id="KW-0812">Transmembrane</keyword>
<evidence type="ECO:0008006" key="4">
    <source>
        <dbReference type="Google" id="ProtNLM"/>
    </source>
</evidence>
<feature type="transmembrane region" description="Helical" evidence="1">
    <location>
        <begin position="243"/>
        <end position="259"/>
    </location>
</feature>
<keyword evidence="1" id="KW-0472">Membrane</keyword>
<accession>A0A2V1JRM2</accession>
<sequence length="513" mass="59102">MKRVQEIVQSMFRMLNSAIAGIYGLMMIFIVICCIFFAHIRYWRLSYSENFLPAIVLLIFGGITICGIVTICKRADRECKIKPIIFWIVVPVMIFLMQIYFVWNYYVYTDWDVASVVGLADKIAHNESTDIYINYFSRYPNNLFLVFVFSKIMEIVHFLGGHAHEYFMLLCVQCAFNTCTGVLLAKIISKLFHNRVLTMVGYSIYFFLISLSPWVSIPYSDSIALVFPILIMYIYVNREKFKCFSWFAIPFLSYIGYKIKPQTMIVAIAIMLITILNIKLSCIGRGYLKKVAALILGFLLALGISIAAVRSLNIQLDDEKAFGIKHFFMMGMNTQTMGVWAGDDVSYSDSFQTVEERDQADLQKAFERIENMGAVGFSKQMIRKTLTNYNDGTFFWGGEGAFYINVMERNTKISGFLRGLYYNRNYSSVGKYNTVWINFVQMIWLTCLGLGILGVCYKNQKERSVLMLSVIGLTIFELLFEARSRYLYAYVPLYILLAIYGVALLLNRAEKKK</sequence>
<proteinExistence type="predicted"/>
<feature type="transmembrane region" description="Helical" evidence="1">
    <location>
        <begin position="192"/>
        <end position="211"/>
    </location>
</feature>
<evidence type="ECO:0000256" key="1">
    <source>
        <dbReference type="SAM" id="Phobius"/>
    </source>
</evidence>
<dbReference type="RefSeq" id="WP_109214782.1">
    <property type="nucleotide sequence ID" value="NZ_JRFU01000028.1"/>
</dbReference>
<feature type="transmembrane region" description="Helical" evidence="1">
    <location>
        <begin position="84"/>
        <end position="103"/>
    </location>
</feature>
<feature type="transmembrane region" description="Helical" evidence="1">
    <location>
        <begin position="435"/>
        <end position="457"/>
    </location>
</feature>
<feature type="transmembrane region" description="Helical" evidence="1">
    <location>
        <begin position="265"/>
        <end position="284"/>
    </location>
</feature>